<proteinExistence type="predicted"/>
<dbReference type="InterPro" id="IPR036010">
    <property type="entry name" value="2Fe-2S_ferredoxin-like_sf"/>
</dbReference>
<protein>
    <submittedName>
        <fullName evidence="2">2Fe-2S iron-sulfur cluster-binding protein</fullName>
    </submittedName>
</protein>
<dbReference type="PROSITE" id="PS51085">
    <property type="entry name" value="2FE2S_FER_2"/>
    <property type="match status" value="1"/>
</dbReference>
<dbReference type="CDD" id="cd00207">
    <property type="entry name" value="fer2"/>
    <property type="match status" value="1"/>
</dbReference>
<dbReference type="SUPFAM" id="SSF54292">
    <property type="entry name" value="2Fe-2S ferredoxin-like"/>
    <property type="match status" value="1"/>
</dbReference>
<accession>A0ABW3HMV3</accession>
<dbReference type="Gene3D" id="3.10.20.30">
    <property type="match status" value="1"/>
</dbReference>
<keyword evidence="3" id="KW-1185">Reference proteome</keyword>
<feature type="domain" description="2Fe-2S ferredoxin-type" evidence="1">
    <location>
        <begin position="3"/>
        <end position="95"/>
    </location>
</feature>
<evidence type="ECO:0000313" key="3">
    <source>
        <dbReference type="Proteomes" id="UP001596989"/>
    </source>
</evidence>
<gene>
    <name evidence="2" type="ORF">ACFQ2I_05315</name>
</gene>
<dbReference type="InterPro" id="IPR012675">
    <property type="entry name" value="Beta-grasp_dom_sf"/>
</dbReference>
<dbReference type="InterPro" id="IPR001041">
    <property type="entry name" value="2Fe-2S_ferredoxin-type"/>
</dbReference>
<comment type="caution">
    <text evidence="2">The sequence shown here is derived from an EMBL/GenBank/DDBJ whole genome shotgun (WGS) entry which is preliminary data.</text>
</comment>
<dbReference type="Proteomes" id="UP001596989">
    <property type="component" value="Unassembled WGS sequence"/>
</dbReference>
<dbReference type="RefSeq" id="WP_377562608.1">
    <property type="nucleotide sequence ID" value="NZ_JBHTJZ010000005.1"/>
</dbReference>
<evidence type="ECO:0000313" key="2">
    <source>
        <dbReference type="EMBL" id="MFD0958805.1"/>
    </source>
</evidence>
<organism evidence="2 3">
    <name type="scientific">Paenibacillus chungangensis</name>
    <dbReference type="NCBI Taxonomy" id="696535"/>
    <lineage>
        <taxon>Bacteria</taxon>
        <taxon>Bacillati</taxon>
        <taxon>Bacillota</taxon>
        <taxon>Bacilli</taxon>
        <taxon>Bacillales</taxon>
        <taxon>Paenibacillaceae</taxon>
        <taxon>Paenibacillus</taxon>
    </lineage>
</organism>
<dbReference type="EMBL" id="JBHTJZ010000005">
    <property type="protein sequence ID" value="MFD0958805.1"/>
    <property type="molecule type" value="Genomic_DNA"/>
</dbReference>
<name>A0ABW3HMV3_9BACL</name>
<reference evidence="3" key="1">
    <citation type="journal article" date="2019" name="Int. J. Syst. Evol. Microbiol.">
        <title>The Global Catalogue of Microorganisms (GCM) 10K type strain sequencing project: providing services to taxonomists for standard genome sequencing and annotation.</title>
        <authorList>
            <consortium name="The Broad Institute Genomics Platform"/>
            <consortium name="The Broad Institute Genome Sequencing Center for Infectious Disease"/>
            <person name="Wu L."/>
            <person name="Ma J."/>
        </authorList>
    </citation>
    <scope>NUCLEOTIDE SEQUENCE [LARGE SCALE GENOMIC DNA]</scope>
    <source>
        <strain evidence="3">CCUG 59129</strain>
    </source>
</reference>
<dbReference type="Pfam" id="PF00111">
    <property type="entry name" value="Fer2"/>
    <property type="match status" value="1"/>
</dbReference>
<sequence length="117" mass="12849">MEAEVTFLPSGSSVKVRRGTSLLDAARKAGVHIPTRCGGKAGCFMCKIKVSDDRGLLPMGDVERRKLAGMQEQSFRLACQARAAGKVEVHVPMDPLRAAVQKQLELARKKENDDKLW</sequence>
<evidence type="ECO:0000259" key="1">
    <source>
        <dbReference type="PROSITE" id="PS51085"/>
    </source>
</evidence>